<dbReference type="GO" id="GO:0005634">
    <property type="term" value="C:nucleus"/>
    <property type="evidence" value="ECO:0007669"/>
    <property type="project" value="UniProtKB-SubCell"/>
</dbReference>
<name>A0A818LPK4_9BILA</name>
<dbReference type="Proteomes" id="UP000663881">
    <property type="component" value="Unassembled WGS sequence"/>
</dbReference>
<dbReference type="Pfam" id="PF01393">
    <property type="entry name" value="Chromo_shadow"/>
    <property type="match status" value="1"/>
</dbReference>
<comment type="caution">
    <text evidence="6">The sequence shown here is derived from an EMBL/GenBank/DDBJ whole genome shotgun (WGS) entry which is preliminary data.</text>
</comment>
<dbReference type="InterPro" id="IPR000953">
    <property type="entry name" value="Chromo/chromo_shadow_dom"/>
</dbReference>
<evidence type="ECO:0000313" key="5">
    <source>
        <dbReference type="EMBL" id="CAF1276157.1"/>
    </source>
</evidence>
<organism evidence="6 7">
    <name type="scientific">Adineta steineri</name>
    <dbReference type="NCBI Taxonomy" id="433720"/>
    <lineage>
        <taxon>Eukaryota</taxon>
        <taxon>Metazoa</taxon>
        <taxon>Spiralia</taxon>
        <taxon>Gnathifera</taxon>
        <taxon>Rotifera</taxon>
        <taxon>Eurotatoria</taxon>
        <taxon>Bdelloidea</taxon>
        <taxon>Adinetida</taxon>
        <taxon>Adinetidae</taxon>
        <taxon>Adineta</taxon>
    </lineage>
</organism>
<dbReference type="OrthoDB" id="433924at2759"/>
<dbReference type="InterPro" id="IPR008251">
    <property type="entry name" value="Chromo_shadow_dom"/>
</dbReference>
<dbReference type="EMBL" id="CAJNON010000465">
    <property type="protein sequence ID" value="CAF1276157.1"/>
    <property type="molecule type" value="Genomic_DNA"/>
</dbReference>
<dbReference type="AlphaFoldDB" id="A0A818LPK4"/>
<feature type="region of interest" description="Disordered" evidence="3">
    <location>
        <begin position="77"/>
        <end position="258"/>
    </location>
</feature>
<dbReference type="PRINTS" id="PR00504">
    <property type="entry name" value="CHROMODOMAIN"/>
</dbReference>
<feature type="compositionally biased region" description="Polar residues" evidence="3">
    <location>
        <begin position="119"/>
        <end position="129"/>
    </location>
</feature>
<dbReference type="InterPro" id="IPR016197">
    <property type="entry name" value="Chromo-like_dom_sf"/>
</dbReference>
<feature type="compositionally biased region" description="Polar residues" evidence="3">
    <location>
        <begin position="176"/>
        <end position="190"/>
    </location>
</feature>
<feature type="compositionally biased region" description="Basic residues" evidence="3">
    <location>
        <begin position="1"/>
        <end position="10"/>
    </location>
</feature>
<protein>
    <recommendedName>
        <fullName evidence="4">Chromo domain-containing protein</fullName>
    </recommendedName>
</protein>
<dbReference type="InterPro" id="IPR017984">
    <property type="entry name" value="Chromo_dom_subgr"/>
</dbReference>
<keyword evidence="2" id="KW-0539">Nucleus</keyword>
<evidence type="ECO:0000313" key="6">
    <source>
        <dbReference type="EMBL" id="CAF3579400.1"/>
    </source>
</evidence>
<dbReference type="InterPro" id="IPR023780">
    <property type="entry name" value="Chromo_domain"/>
</dbReference>
<feature type="compositionally biased region" description="Basic residues" evidence="3">
    <location>
        <begin position="88"/>
        <end position="101"/>
    </location>
</feature>
<evidence type="ECO:0000256" key="3">
    <source>
        <dbReference type="SAM" id="MobiDB-lite"/>
    </source>
</evidence>
<feature type="compositionally biased region" description="Acidic residues" evidence="3">
    <location>
        <begin position="195"/>
        <end position="208"/>
    </location>
</feature>
<gene>
    <name evidence="6" type="ORF">OKA104_LOCUS5523</name>
    <name evidence="5" type="ORF">VCS650_LOCUS29702</name>
</gene>
<dbReference type="Pfam" id="PF00385">
    <property type="entry name" value="Chromo"/>
    <property type="match status" value="1"/>
</dbReference>
<reference evidence="6" key="1">
    <citation type="submission" date="2021-02" db="EMBL/GenBank/DDBJ databases">
        <authorList>
            <person name="Nowell W R."/>
        </authorList>
    </citation>
    <scope>NUCLEOTIDE SEQUENCE</scope>
</reference>
<evidence type="ECO:0000313" key="7">
    <source>
        <dbReference type="Proteomes" id="UP000663881"/>
    </source>
</evidence>
<feature type="compositionally biased region" description="Basic residues" evidence="3">
    <location>
        <begin position="150"/>
        <end position="159"/>
    </location>
</feature>
<dbReference type="InterPro" id="IPR051219">
    <property type="entry name" value="Heterochromatin_chromo-domain"/>
</dbReference>
<dbReference type="PANTHER" id="PTHR22812">
    <property type="entry name" value="CHROMOBOX PROTEIN"/>
    <property type="match status" value="1"/>
</dbReference>
<proteinExistence type="predicted"/>
<feature type="region of interest" description="Disordered" evidence="3">
    <location>
        <begin position="1"/>
        <end position="24"/>
    </location>
</feature>
<evidence type="ECO:0000256" key="1">
    <source>
        <dbReference type="ARBA" id="ARBA00004123"/>
    </source>
</evidence>
<dbReference type="EMBL" id="CAJOAY010000192">
    <property type="protein sequence ID" value="CAF3579400.1"/>
    <property type="molecule type" value="Genomic_DNA"/>
</dbReference>
<comment type="subcellular location">
    <subcellularLocation>
        <location evidence="1">Nucleus</location>
    </subcellularLocation>
</comment>
<feature type="domain" description="Chromo" evidence="4">
    <location>
        <begin position="27"/>
        <end position="85"/>
    </location>
</feature>
<dbReference type="SUPFAM" id="SSF54160">
    <property type="entry name" value="Chromo domain-like"/>
    <property type="match status" value="2"/>
</dbReference>
<evidence type="ECO:0000259" key="4">
    <source>
        <dbReference type="PROSITE" id="PS50013"/>
    </source>
</evidence>
<evidence type="ECO:0000256" key="2">
    <source>
        <dbReference type="ARBA" id="ARBA00023242"/>
    </source>
</evidence>
<accession>A0A818LPK4</accession>
<dbReference type="SMART" id="SM00298">
    <property type="entry name" value="CHROMO"/>
    <property type="match status" value="1"/>
</dbReference>
<dbReference type="Proteomes" id="UP000663891">
    <property type="component" value="Unassembled WGS sequence"/>
</dbReference>
<feature type="compositionally biased region" description="Acidic residues" evidence="3">
    <location>
        <begin position="132"/>
        <end position="146"/>
    </location>
</feature>
<dbReference type="PROSITE" id="PS50013">
    <property type="entry name" value="CHROMO_2"/>
    <property type="match status" value="1"/>
</dbReference>
<sequence length="367" mass="42268">MVNVSLRKRQRETNSNHGDESEHEHEYVVEAILDKRVRGKKIEYFLKWQGYTEAYNTWEQKRNLNCPDLMKDFEEKLKNKTNEQKSTTSKRKSKLSTKKSKNTNANESDKNYESDEYQDITSENGTSSNKNDDDDDDDDHDDDDEDTRSSKRHSPRKKLSLSPEESPSSRRHSSRKIVNQTNSRITTMSKNGSSNDDEDDGTTTTEDESLTKKARKDLSITPKPKRTSNEQLSMTIEDKNNNTNNNNSSIFSDRTPPKEINICEPTTINLRLHITPSSTSSISSILNDSDIHNHEKSTTDNSINDQDPIDETNQVEKIEAVRNNHDGISFRIKLINEKQSKWISSKIANKKYSQAVIAFWENHVEFT</sequence>
<dbReference type="Gene3D" id="2.40.50.40">
    <property type="match status" value="2"/>
</dbReference>
<feature type="compositionally biased region" description="Basic and acidic residues" evidence="3">
    <location>
        <begin position="11"/>
        <end position="24"/>
    </location>
</feature>